<dbReference type="KEGG" id="parq:DSM112329_01927"/>
<dbReference type="Gene3D" id="1.10.10.10">
    <property type="entry name" value="Winged helix-like DNA-binding domain superfamily/Winged helix DNA-binding domain"/>
    <property type="match status" value="1"/>
</dbReference>
<keyword evidence="1" id="KW-0805">Transcription regulation</keyword>
<dbReference type="GO" id="GO:0003677">
    <property type="term" value="F:DNA binding"/>
    <property type="evidence" value="ECO:0007669"/>
    <property type="project" value="UniProtKB-KW"/>
</dbReference>
<dbReference type="PANTHER" id="PTHR43537">
    <property type="entry name" value="TRANSCRIPTIONAL REGULATOR, GNTR FAMILY"/>
    <property type="match status" value="1"/>
</dbReference>
<dbReference type="EMBL" id="CP114014">
    <property type="protein sequence ID" value="XAY05084.1"/>
    <property type="molecule type" value="Genomic_DNA"/>
</dbReference>
<dbReference type="PANTHER" id="PTHR43537:SF52">
    <property type="entry name" value="FATTY ACID METABOLISM REGULATOR PROTEIN"/>
    <property type="match status" value="1"/>
</dbReference>
<dbReference type="Pfam" id="PF00392">
    <property type="entry name" value="GntR"/>
    <property type="match status" value="1"/>
</dbReference>
<accession>A0AAU7AU05</accession>
<proteinExistence type="predicted"/>
<protein>
    <submittedName>
        <fullName evidence="5">HTH-type transcriptional repressor RspR</fullName>
    </submittedName>
</protein>
<keyword evidence="2" id="KW-0238">DNA-binding</keyword>
<reference evidence="5" key="1">
    <citation type="submission" date="2022-12" db="EMBL/GenBank/DDBJ databases">
        <title>Paraconexibacter alkalitolerans sp. nov. and Baekduia alba sp. nov., isolated from soil and emended description of the genera Paraconexibacter (Chun et al., 2020) and Baekduia (An et al., 2020).</title>
        <authorList>
            <person name="Vieira S."/>
            <person name="Huber K.J."/>
            <person name="Geppert A."/>
            <person name="Wolf J."/>
            <person name="Neumann-Schaal M."/>
            <person name="Muesken M."/>
            <person name="Overmann J."/>
        </authorList>
    </citation>
    <scope>NUCLEOTIDE SEQUENCE</scope>
    <source>
        <strain evidence="5">AEG42_29</strain>
    </source>
</reference>
<sequence>MPPRTAHADRVYAQLRDGLLRGDFPVGRRLVEQQLAARFETSRTPIREALRRLEGDGHLVRDPAGGLSPAVPSVRSMRDLYDVRLAIEELVVRRAATAGNRGILDALAQDWRMLEAEWSGGRHGDGGPGFVIRDEDFHQRLAQASGNAYAERQLNDVNERIRILRIHDFTLEERVRSTITEHLEIVDAVIAQDPDGAASFMRAHVQRSALVVRERVGEALARMFDEDAD</sequence>
<dbReference type="InterPro" id="IPR008920">
    <property type="entry name" value="TF_FadR/GntR_C"/>
</dbReference>
<feature type="domain" description="HTH gntR-type" evidence="4">
    <location>
        <begin position="5"/>
        <end position="72"/>
    </location>
</feature>
<gene>
    <name evidence="5" type="primary">rspR_1</name>
    <name evidence="5" type="ORF">DSM112329_01927</name>
</gene>
<evidence type="ECO:0000256" key="1">
    <source>
        <dbReference type="ARBA" id="ARBA00023015"/>
    </source>
</evidence>
<dbReference type="InterPro" id="IPR036388">
    <property type="entry name" value="WH-like_DNA-bd_sf"/>
</dbReference>
<evidence type="ECO:0000313" key="5">
    <source>
        <dbReference type="EMBL" id="XAY05084.1"/>
    </source>
</evidence>
<name>A0AAU7AU05_9ACTN</name>
<evidence type="ECO:0000256" key="3">
    <source>
        <dbReference type="ARBA" id="ARBA00023163"/>
    </source>
</evidence>
<dbReference type="SMART" id="SM00895">
    <property type="entry name" value="FCD"/>
    <property type="match status" value="1"/>
</dbReference>
<evidence type="ECO:0000256" key="2">
    <source>
        <dbReference type="ARBA" id="ARBA00023125"/>
    </source>
</evidence>
<dbReference type="Pfam" id="PF07729">
    <property type="entry name" value="FCD"/>
    <property type="match status" value="1"/>
</dbReference>
<dbReference type="SUPFAM" id="SSF48008">
    <property type="entry name" value="GntR ligand-binding domain-like"/>
    <property type="match status" value="1"/>
</dbReference>
<dbReference type="GO" id="GO:0003700">
    <property type="term" value="F:DNA-binding transcription factor activity"/>
    <property type="evidence" value="ECO:0007669"/>
    <property type="project" value="InterPro"/>
</dbReference>
<dbReference type="RefSeq" id="WP_354701602.1">
    <property type="nucleotide sequence ID" value="NZ_CP114014.1"/>
</dbReference>
<dbReference type="SMART" id="SM00345">
    <property type="entry name" value="HTH_GNTR"/>
    <property type="match status" value="1"/>
</dbReference>
<dbReference type="Gene3D" id="1.20.120.530">
    <property type="entry name" value="GntR ligand-binding domain-like"/>
    <property type="match status" value="1"/>
</dbReference>
<dbReference type="PROSITE" id="PS50949">
    <property type="entry name" value="HTH_GNTR"/>
    <property type="match status" value="1"/>
</dbReference>
<evidence type="ECO:0000259" key="4">
    <source>
        <dbReference type="PROSITE" id="PS50949"/>
    </source>
</evidence>
<dbReference type="InterPro" id="IPR011711">
    <property type="entry name" value="GntR_C"/>
</dbReference>
<dbReference type="InterPro" id="IPR000524">
    <property type="entry name" value="Tscrpt_reg_HTH_GntR"/>
</dbReference>
<keyword evidence="3" id="KW-0804">Transcription</keyword>
<dbReference type="InterPro" id="IPR036390">
    <property type="entry name" value="WH_DNA-bd_sf"/>
</dbReference>
<organism evidence="5">
    <name type="scientific">Paraconexibacter sp. AEG42_29</name>
    <dbReference type="NCBI Taxonomy" id="2997339"/>
    <lineage>
        <taxon>Bacteria</taxon>
        <taxon>Bacillati</taxon>
        <taxon>Actinomycetota</taxon>
        <taxon>Thermoleophilia</taxon>
        <taxon>Solirubrobacterales</taxon>
        <taxon>Paraconexibacteraceae</taxon>
        <taxon>Paraconexibacter</taxon>
    </lineage>
</organism>
<dbReference type="AlphaFoldDB" id="A0AAU7AU05"/>
<dbReference type="SUPFAM" id="SSF46785">
    <property type="entry name" value="Winged helix' DNA-binding domain"/>
    <property type="match status" value="1"/>
</dbReference>